<dbReference type="EMBL" id="GG730042">
    <property type="protein sequence ID" value="EEZ93090.1"/>
    <property type="molecule type" value="Genomic_DNA"/>
</dbReference>
<dbReference type="AlphaFoldDB" id="D2EEY4"/>
<evidence type="ECO:0000313" key="8">
    <source>
        <dbReference type="Proteomes" id="UP000009375"/>
    </source>
</evidence>
<dbReference type="SUPFAM" id="SSF52833">
    <property type="entry name" value="Thioredoxin-like"/>
    <property type="match status" value="1"/>
</dbReference>
<dbReference type="CDD" id="cd03015">
    <property type="entry name" value="PRX_Typ2cys"/>
    <property type="match status" value="1"/>
</dbReference>
<dbReference type="Proteomes" id="UP000009375">
    <property type="component" value="Unassembled WGS sequence"/>
</dbReference>
<dbReference type="GO" id="GO:0045454">
    <property type="term" value="P:cell redox homeostasis"/>
    <property type="evidence" value="ECO:0007669"/>
    <property type="project" value="TreeGrafter"/>
</dbReference>
<dbReference type="Pfam" id="PF00578">
    <property type="entry name" value="AhpC-TSA"/>
    <property type="match status" value="1"/>
</dbReference>
<protein>
    <submittedName>
        <fullName evidence="7">Alkyl hydroperoxide reductase/ Thiol specific antioxidant/ Mal allergen</fullName>
    </submittedName>
</protein>
<dbReference type="GO" id="GO:0042744">
    <property type="term" value="P:hydrogen peroxide catabolic process"/>
    <property type="evidence" value="ECO:0007669"/>
    <property type="project" value="TreeGrafter"/>
</dbReference>
<reference evidence="7 8" key="1">
    <citation type="journal article" date="2010" name="Proc. Natl. Acad. Sci. U.S.A.">
        <title>Enigmatic, ultrasmall, uncultivated Archaea.</title>
        <authorList>
            <person name="Baker B.J."/>
            <person name="Comolli L.R."/>
            <person name="Dick G.J."/>
            <person name="Hauser L.J."/>
            <person name="Hyatt D."/>
            <person name="Dill B.D."/>
            <person name="Land M.L."/>
            <person name="Verberkmoes N.C."/>
            <person name="Hettich R.L."/>
            <person name="Banfield J.F."/>
        </authorList>
    </citation>
    <scope>NUCLEOTIDE SEQUENCE [LARGE SCALE GENOMIC DNA]</scope>
</reference>
<dbReference type="Gene3D" id="3.40.30.10">
    <property type="entry name" value="Glutaredoxin"/>
    <property type="match status" value="1"/>
</dbReference>
<accession>D2EEY4</accession>
<dbReference type="PIRSF" id="PIRSF000239">
    <property type="entry name" value="AHPC"/>
    <property type="match status" value="1"/>
</dbReference>
<dbReference type="GO" id="GO:0008379">
    <property type="term" value="F:thioredoxin peroxidase activity"/>
    <property type="evidence" value="ECO:0007669"/>
    <property type="project" value="TreeGrafter"/>
</dbReference>
<evidence type="ECO:0000256" key="5">
    <source>
        <dbReference type="PIRSR" id="PIRSR000239-1"/>
    </source>
</evidence>
<dbReference type="PANTHER" id="PTHR10681">
    <property type="entry name" value="THIOREDOXIN PEROXIDASE"/>
    <property type="match status" value="1"/>
</dbReference>
<sequence length="171" mass="19141">MIGKQAPEFDSEAYVNGEFKSVKLSEDRGKWLVLFFYPADFTFVCPTELEGFAEDYNKFKDKDTEIVAASVDSVYVHKAWAESDKRIAKVNFPILADRLGSISKAYGIYNDESGNAHRGLFIIDPNGIVKYMVVTDDNVGRSTDETYRVLSALQTGGLCGVNWKEGQETLK</sequence>
<keyword evidence="1" id="KW-0575">Peroxidase</keyword>
<evidence type="ECO:0000256" key="1">
    <source>
        <dbReference type="ARBA" id="ARBA00022559"/>
    </source>
</evidence>
<dbReference type="PANTHER" id="PTHR10681:SF121">
    <property type="entry name" value="ALKYL HYDROPEROXIDE REDUCTASE C"/>
    <property type="match status" value="1"/>
</dbReference>
<dbReference type="InterPro" id="IPR036249">
    <property type="entry name" value="Thioredoxin-like_sf"/>
</dbReference>
<evidence type="ECO:0000256" key="3">
    <source>
        <dbReference type="ARBA" id="ARBA00023002"/>
    </source>
</evidence>
<keyword evidence="2" id="KW-0049">Antioxidant</keyword>
<proteinExistence type="predicted"/>
<keyword evidence="3" id="KW-0560">Oxidoreductase</keyword>
<feature type="domain" description="Thioredoxin" evidence="6">
    <location>
        <begin position="1"/>
        <end position="155"/>
    </location>
</feature>
<keyword evidence="4" id="KW-0676">Redox-active center</keyword>
<dbReference type="PROSITE" id="PS51352">
    <property type="entry name" value="THIOREDOXIN_2"/>
    <property type="match status" value="1"/>
</dbReference>
<name>D2EEY4_PARA4</name>
<dbReference type="GO" id="GO:0005829">
    <property type="term" value="C:cytosol"/>
    <property type="evidence" value="ECO:0007669"/>
    <property type="project" value="TreeGrafter"/>
</dbReference>
<evidence type="ECO:0000259" key="6">
    <source>
        <dbReference type="PROSITE" id="PS51352"/>
    </source>
</evidence>
<evidence type="ECO:0000256" key="2">
    <source>
        <dbReference type="ARBA" id="ARBA00022862"/>
    </source>
</evidence>
<dbReference type="GO" id="GO:0006979">
    <property type="term" value="P:response to oxidative stress"/>
    <property type="evidence" value="ECO:0007669"/>
    <property type="project" value="TreeGrafter"/>
</dbReference>
<dbReference type="InterPro" id="IPR024706">
    <property type="entry name" value="Peroxiredoxin_AhpC-typ"/>
</dbReference>
<organism evidence="7 8">
    <name type="scientific">Candidatus Parvarchaeum acidiphilum ARMAN-4</name>
    <dbReference type="NCBI Taxonomy" id="662760"/>
    <lineage>
        <taxon>Archaea</taxon>
        <taxon>Candidatus Parvarchaeota</taxon>
        <taxon>Candidatus Parvarchaeum</taxon>
    </lineage>
</organism>
<evidence type="ECO:0000256" key="4">
    <source>
        <dbReference type="ARBA" id="ARBA00023284"/>
    </source>
</evidence>
<dbReference type="InterPro" id="IPR013766">
    <property type="entry name" value="Thioredoxin_domain"/>
</dbReference>
<dbReference type="InterPro" id="IPR000866">
    <property type="entry name" value="AhpC/TSA"/>
</dbReference>
<evidence type="ECO:0000313" key="7">
    <source>
        <dbReference type="EMBL" id="EEZ93090.1"/>
    </source>
</evidence>
<feature type="active site" description="Cysteine sulfenic acid (-SOH) intermediate; for peroxidase activity" evidence="5">
    <location>
        <position position="45"/>
    </location>
</feature>
<dbReference type="InterPro" id="IPR050217">
    <property type="entry name" value="Peroxiredoxin"/>
</dbReference>
<gene>
    <name evidence="7" type="ORF">BJBARM4_0288</name>
</gene>
<dbReference type="GO" id="GO:0033554">
    <property type="term" value="P:cellular response to stress"/>
    <property type="evidence" value="ECO:0007669"/>
    <property type="project" value="TreeGrafter"/>
</dbReference>